<dbReference type="InterPro" id="IPR032867">
    <property type="entry name" value="DYW_dom"/>
</dbReference>
<reference evidence="5" key="3">
    <citation type="submission" date="2020-06" db="EMBL/GenBank/DDBJ databases">
        <title>Helianthus annuus Genome sequencing and assembly Release 2.</title>
        <authorList>
            <person name="Gouzy J."/>
            <person name="Langlade N."/>
            <person name="Munos S."/>
        </authorList>
    </citation>
    <scope>NUCLEOTIDE SEQUENCE</scope>
    <source>
        <tissue evidence="5">Leaves</tissue>
    </source>
</reference>
<reference evidence="6" key="2">
    <citation type="submission" date="2017-02" db="EMBL/GenBank/DDBJ databases">
        <title>Sunflower complete genome.</title>
        <authorList>
            <person name="Langlade N."/>
            <person name="Munos S."/>
        </authorList>
    </citation>
    <scope>NUCLEOTIDE SEQUENCE [LARGE SCALE GENOMIC DNA]</scope>
    <source>
        <tissue evidence="6">Leaves</tissue>
    </source>
</reference>
<evidence type="ECO:0000256" key="1">
    <source>
        <dbReference type="ARBA" id="ARBA00006643"/>
    </source>
</evidence>
<dbReference type="OMA" id="RMQNHEG"/>
<dbReference type="Pfam" id="PF01535">
    <property type="entry name" value="PPR"/>
    <property type="match status" value="5"/>
</dbReference>
<organism evidence="6 7">
    <name type="scientific">Helianthus annuus</name>
    <name type="common">Common sunflower</name>
    <dbReference type="NCBI Taxonomy" id="4232"/>
    <lineage>
        <taxon>Eukaryota</taxon>
        <taxon>Viridiplantae</taxon>
        <taxon>Streptophyta</taxon>
        <taxon>Embryophyta</taxon>
        <taxon>Tracheophyta</taxon>
        <taxon>Spermatophyta</taxon>
        <taxon>Magnoliopsida</taxon>
        <taxon>eudicotyledons</taxon>
        <taxon>Gunneridae</taxon>
        <taxon>Pentapetalae</taxon>
        <taxon>asterids</taxon>
        <taxon>campanulids</taxon>
        <taxon>Asterales</taxon>
        <taxon>Asteraceae</taxon>
        <taxon>Asteroideae</taxon>
        <taxon>Heliantheae alliance</taxon>
        <taxon>Heliantheae</taxon>
        <taxon>Helianthus</taxon>
    </lineage>
</organism>
<dbReference type="PROSITE" id="PS51375">
    <property type="entry name" value="PPR"/>
    <property type="match status" value="6"/>
</dbReference>
<evidence type="ECO:0000256" key="3">
    <source>
        <dbReference type="PROSITE-ProRule" id="PRU00708"/>
    </source>
</evidence>
<feature type="repeat" description="PPR" evidence="3">
    <location>
        <begin position="416"/>
        <end position="450"/>
    </location>
</feature>
<proteinExistence type="inferred from homology"/>
<dbReference type="InterPro" id="IPR011990">
    <property type="entry name" value="TPR-like_helical_dom_sf"/>
</dbReference>
<dbReference type="InterPro" id="IPR002885">
    <property type="entry name" value="PPR_rpt"/>
</dbReference>
<evidence type="ECO:0000313" key="5">
    <source>
        <dbReference type="EMBL" id="KAF5819516.1"/>
    </source>
</evidence>
<gene>
    <name evidence="6" type="ORF">HannXRQ_Chr02g0053351</name>
    <name evidence="5" type="ORF">HanXRQr2_Chr02g0078461</name>
</gene>
<feature type="repeat" description="PPR" evidence="3">
    <location>
        <begin position="115"/>
        <end position="149"/>
    </location>
</feature>
<evidence type="ECO:0000259" key="4">
    <source>
        <dbReference type="Pfam" id="PF14432"/>
    </source>
</evidence>
<keyword evidence="7" id="KW-1185">Reference proteome</keyword>
<feature type="repeat" description="PPR" evidence="3">
    <location>
        <begin position="213"/>
        <end position="247"/>
    </location>
</feature>
<name>A0A251VK96_HELAN</name>
<dbReference type="PANTHER" id="PTHR47926:SF486">
    <property type="entry name" value="(WILD MALAYSIAN BANANA) HYPOTHETICAL PROTEIN"/>
    <property type="match status" value="1"/>
</dbReference>
<dbReference type="STRING" id="4232.A0A251VK96"/>
<reference evidence="5 7" key="1">
    <citation type="journal article" date="2017" name="Nature">
        <title>The sunflower genome provides insights into oil metabolism, flowering and Asterid evolution.</title>
        <authorList>
            <person name="Badouin H."/>
            <person name="Gouzy J."/>
            <person name="Grassa C.J."/>
            <person name="Murat F."/>
            <person name="Staton S.E."/>
            <person name="Cottret L."/>
            <person name="Lelandais-Briere C."/>
            <person name="Owens G.L."/>
            <person name="Carrere S."/>
            <person name="Mayjonade B."/>
            <person name="Legrand L."/>
            <person name="Gill N."/>
            <person name="Kane N.C."/>
            <person name="Bowers J.E."/>
            <person name="Hubner S."/>
            <person name="Bellec A."/>
            <person name="Berard A."/>
            <person name="Berges H."/>
            <person name="Blanchet N."/>
            <person name="Boniface M.C."/>
            <person name="Brunel D."/>
            <person name="Catrice O."/>
            <person name="Chaidir N."/>
            <person name="Claudel C."/>
            <person name="Donnadieu C."/>
            <person name="Faraut T."/>
            <person name="Fievet G."/>
            <person name="Helmstetter N."/>
            <person name="King M."/>
            <person name="Knapp S.J."/>
            <person name="Lai Z."/>
            <person name="Le Paslier M.C."/>
            <person name="Lippi Y."/>
            <person name="Lorenzon L."/>
            <person name="Mandel J.R."/>
            <person name="Marage G."/>
            <person name="Marchand G."/>
            <person name="Marquand E."/>
            <person name="Bret-Mestries E."/>
            <person name="Morien E."/>
            <person name="Nambeesan S."/>
            <person name="Nguyen T."/>
            <person name="Pegot-Espagnet P."/>
            <person name="Pouilly N."/>
            <person name="Raftis F."/>
            <person name="Sallet E."/>
            <person name="Schiex T."/>
            <person name="Thomas J."/>
            <person name="Vandecasteele C."/>
            <person name="Vares D."/>
            <person name="Vear F."/>
            <person name="Vautrin S."/>
            <person name="Crespi M."/>
            <person name="Mangin B."/>
            <person name="Burke J.M."/>
            <person name="Salse J."/>
            <person name="Munos S."/>
            <person name="Vincourt P."/>
            <person name="Rieseberg L.H."/>
            <person name="Langlade N.B."/>
        </authorList>
    </citation>
    <scope>NUCLEOTIDE SEQUENCE [LARGE SCALE GENOMIC DNA]</scope>
    <source>
        <strain evidence="7">cv. SF193</strain>
        <tissue evidence="5">Leaves</tissue>
    </source>
</reference>
<dbReference type="GO" id="GO:0008270">
    <property type="term" value="F:zinc ion binding"/>
    <property type="evidence" value="ECO:0007669"/>
    <property type="project" value="InterPro"/>
</dbReference>
<dbReference type="Pfam" id="PF14432">
    <property type="entry name" value="DYW_deaminase"/>
    <property type="match status" value="1"/>
</dbReference>
<evidence type="ECO:0000256" key="2">
    <source>
        <dbReference type="ARBA" id="ARBA00022737"/>
    </source>
</evidence>
<keyword evidence="2" id="KW-0677">Repeat</keyword>
<feature type="domain" description="DYW" evidence="4">
    <location>
        <begin position="733"/>
        <end position="825"/>
    </location>
</feature>
<sequence length="825" mass="92503">MLRLLIGGRSLPNCKSNYFPKLIRSSRCLHTSFSPVPNYLQTSSNESGSSVRNIDVDLLFHSSTNIHIAKRVHALLIVLGKVQSLFISTRLLNLYSNLGTISLCQQTFDQIPTKDVYTWNSIISAYVRNGIPSDAVNCLYKMLTSEIKPDFYTFPPVLKACRDLNNGSRIHALILKTGLEWDVFVAASLVHMYCRFGLFDAAYQIFENMPFRDMGCWNAIISGFCQNGKGEKALEVLDEMRLEGIKMDSVTVSTILPVCAQMDDMVQGRLTHLYIVKHGLESDLFVGNAFINFYAKFGEVEHAQKFFDNLVTRDLVSWNSIIAAYEQNNNPDRALNFFYEMQMNGFKPDLLTLVSVASSIAQSRDSRTSRCVHGFILRRCWFEKDVIIGNAAVDMYAKLGDVDSARKLFDKIHLKDVVSWNTMITGYGQNGLADEAIEVYRMMVGTEYVTPNQGTWASIIPAYAHIGALKEGATTHGRVLKTGLLLDVFIGTCLIDLYGKCGKVEDTMNLFYEVPKTSSVPWNAVISCVGIHGHGETSLKLFRNMLDDGVRPDAITFISLLSACSHSGLVEQGEWCFDVMQRDYGIKPCLKHYGCFVDLLGRAGQLEKAYNFIISMPLQPDASVWGALLGACRIHGNADLGKVASDRLLEVDPDNVGYYVLLSNIYANAGKWDGVNTVRSLATSKGLKKTPGWSSIELNNKMEVFYTGNQSHPQCDQIYEELETLTAKMKILGYIPDYSFVLQDVEEDEKQHILSSHSERLAIAYGIINTPARTAIRIFKNLRVCGDCHNATKFISRITEREIIVRDSNRFHNFKDGVCSCGDYW</sequence>
<accession>A0A251VK96</accession>
<dbReference type="PANTHER" id="PTHR47926">
    <property type="entry name" value="PENTATRICOPEPTIDE REPEAT-CONTAINING PROTEIN"/>
    <property type="match status" value="1"/>
</dbReference>
<dbReference type="NCBIfam" id="TIGR00756">
    <property type="entry name" value="PPR"/>
    <property type="match status" value="5"/>
</dbReference>
<dbReference type="EMBL" id="CM007891">
    <property type="protein sequence ID" value="OTG35121.1"/>
    <property type="molecule type" value="Genomic_DNA"/>
</dbReference>
<dbReference type="FunFam" id="1.25.40.10:FF:000073">
    <property type="entry name" value="Pentatricopeptide repeat-containing protein chloroplastic"/>
    <property type="match status" value="1"/>
</dbReference>
<dbReference type="FunFam" id="1.25.40.10:FF:002148">
    <property type="entry name" value="Pentatricopeptide repeat-containing protein At2g29760, chloroplastic"/>
    <property type="match status" value="1"/>
</dbReference>
<dbReference type="Proteomes" id="UP000215914">
    <property type="component" value="Chromosome 2"/>
</dbReference>
<dbReference type="InterPro" id="IPR046960">
    <property type="entry name" value="PPR_At4g14850-like_plant"/>
</dbReference>
<feature type="repeat" description="PPR" evidence="3">
    <location>
        <begin position="314"/>
        <end position="348"/>
    </location>
</feature>
<dbReference type="AlphaFoldDB" id="A0A251VK96"/>
<dbReference type="GO" id="GO:0009451">
    <property type="term" value="P:RNA modification"/>
    <property type="evidence" value="ECO:0000318"/>
    <property type="project" value="GO_Central"/>
</dbReference>
<dbReference type="OrthoDB" id="185373at2759"/>
<dbReference type="FunFam" id="1.25.40.10:FF:000344">
    <property type="entry name" value="Pentatricopeptide repeat-containing protein"/>
    <property type="match status" value="1"/>
</dbReference>
<dbReference type="InParanoid" id="A0A251VK96"/>
<dbReference type="Gramene" id="mRNA:HanXRQr2_Chr02g0078461">
    <property type="protein sequence ID" value="mRNA:HanXRQr2_Chr02g0078461"/>
    <property type="gene ID" value="HanXRQr2_Chr02g0078461"/>
</dbReference>
<dbReference type="Gene3D" id="1.25.40.10">
    <property type="entry name" value="Tetratricopeptide repeat domain"/>
    <property type="match status" value="5"/>
</dbReference>
<dbReference type="FunFam" id="1.25.40.10:FF:000196">
    <property type="entry name" value="Pentatricopeptide repeat-containing protein At4g14850"/>
    <property type="match status" value="1"/>
</dbReference>
<dbReference type="Pfam" id="PF13041">
    <property type="entry name" value="PPR_2"/>
    <property type="match status" value="4"/>
</dbReference>
<dbReference type="Pfam" id="PF20431">
    <property type="entry name" value="E_motif"/>
    <property type="match status" value="1"/>
</dbReference>
<dbReference type="GO" id="GO:0003723">
    <property type="term" value="F:RNA binding"/>
    <property type="evidence" value="ECO:0007669"/>
    <property type="project" value="InterPro"/>
</dbReference>
<evidence type="ECO:0000313" key="7">
    <source>
        <dbReference type="Proteomes" id="UP000215914"/>
    </source>
</evidence>
<dbReference type="EMBL" id="MNCJ02000317">
    <property type="protein sequence ID" value="KAF5819516.1"/>
    <property type="molecule type" value="Genomic_DNA"/>
</dbReference>
<dbReference type="InterPro" id="IPR046848">
    <property type="entry name" value="E_motif"/>
</dbReference>
<dbReference type="FunCoup" id="A0A251VK96">
    <property type="interactions" value="268"/>
</dbReference>
<protein>
    <submittedName>
        <fullName evidence="6">Putative tetratricopeptide repeat (TPR)-like superfamily protein</fullName>
    </submittedName>
    <submittedName>
        <fullName evidence="5">Tetratricopeptide-like helical domain superfamily, DYW domain-containing protein</fullName>
    </submittedName>
</protein>
<evidence type="ECO:0000313" key="6">
    <source>
        <dbReference type="EMBL" id="OTG35121.1"/>
    </source>
</evidence>
<comment type="similarity">
    <text evidence="1">Belongs to the PPR family. PCMP-H subfamily.</text>
</comment>
<feature type="repeat" description="PPR" evidence="3">
    <location>
        <begin position="518"/>
        <end position="552"/>
    </location>
</feature>
<feature type="repeat" description="PPR" evidence="3">
    <location>
        <begin position="182"/>
        <end position="212"/>
    </location>
</feature>